<evidence type="ECO:0000256" key="8">
    <source>
        <dbReference type="ARBA" id="ARBA00023239"/>
    </source>
</evidence>
<feature type="modified residue" description="Pyruvic acid (Ser); by autocatalysis" evidence="11">
    <location>
        <position position="184"/>
    </location>
</feature>
<proteinExistence type="inferred from homology"/>
<comment type="similarity">
    <text evidence="11">Belongs to the phosphatidylserine decarboxylase family. PSD-A subfamily.</text>
</comment>
<accession>A0A855X6D8</accession>
<dbReference type="NCBIfam" id="NF003678">
    <property type="entry name" value="PRK05305.1-2"/>
    <property type="match status" value="1"/>
</dbReference>
<keyword evidence="5 11" id="KW-0472">Membrane</keyword>
<evidence type="ECO:0000256" key="4">
    <source>
        <dbReference type="ARBA" id="ARBA00023098"/>
    </source>
</evidence>
<evidence type="ECO:0000256" key="11">
    <source>
        <dbReference type="HAMAP-Rule" id="MF_00664"/>
    </source>
</evidence>
<feature type="transmembrane region" description="Helical" evidence="12">
    <location>
        <begin position="30"/>
        <end position="50"/>
    </location>
</feature>
<keyword evidence="7 11" id="KW-0594">Phospholipid biosynthesis</keyword>
<dbReference type="EMBL" id="PQAP01000009">
    <property type="protein sequence ID" value="PWB75456.1"/>
    <property type="molecule type" value="Genomic_DNA"/>
</dbReference>
<evidence type="ECO:0000256" key="2">
    <source>
        <dbReference type="ARBA" id="ARBA00022516"/>
    </source>
</evidence>
<dbReference type="Pfam" id="PF02666">
    <property type="entry name" value="PS_Dcarbxylase"/>
    <property type="match status" value="1"/>
</dbReference>
<comment type="subcellular location">
    <subcellularLocation>
        <location evidence="11">Cell membrane</location>
        <topology evidence="11">Peripheral membrane protein</topology>
    </subcellularLocation>
</comment>
<comment type="catalytic activity">
    <reaction evidence="11">
        <text>a 1,2-diacyl-sn-glycero-3-phospho-L-serine + H(+) = a 1,2-diacyl-sn-glycero-3-phosphoethanolamine + CO2</text>
        <dbReference type="Rhea" id="RHEA:20828"/>
        <dbReference type="ChEBI" id="CHEBI:15378"/>
        <dbReference type="ChEBI" id="CHEBI:16526"/>
        <dbReference type="ChEBI" id="CHEBI:57262"/>
        <dbReference type="ChEBI" id="CHEBI:64612"/>
        <dbReference type="EC" id="4.1.1.65"/>
    </reaction>
</comment>
<dbReference type="EC" id="4.1.1.65" evidence="11"/>
<dbReference type="PANTHER" id="PTHR35809:SF1">
    <property type="entry name" value="ARCHAETIDYLSERINE DECARBOXYLASE PROENZYME-RELATED"/>
    <property type="match status" value="1"/>
</dbReference>
<keyword evidence="6 11" id="KW-0865">Zymogen</keyword>
<sequence length="232" mass="25456">MIAREGWPFILIGLALTVVLILLATRANSFWLFGLSAIFALVTLFVTFFFRDPNRTFAVEPGLLVSPADGKVIKIEQIASHPFIGGPATKISIFLSVFDVHVNRVPASGVIADVKYNPGEFFVAYADKASEKNEQTEIGMTTDSGDRILFKQIAGYIARRIVCRLKAGDTVAAGQRFGLIRFGSRTELFMPASASILVKTGDRVYGGETPMARLAINHPTVDRARKTESYEH</sequence>
<dbReference type="AlphaFoldDB" id="A0A855X6D8"/>
<dbReference type="PANTHER" id="PTHR35809">
    <property type="entry name" value="ARCHAETIDYLSERINE DECARBOXYLASE PROENZYME-RELATED"/>
    <property type="match status" value="1"/>
</dbReference>
<dbReference type="HAMAP" id="MF_00664">
    <property type="entry name" value="PS_decarb_PSD_A"/>
    <property type="match status" value="1"/>
</dbReference>
<keyword evidence="9 11" id="KW-1208">Phospholipid metabolism</keyword>
<name>A0A855X6D8_9BACT</name>
<evidence type="ECO:0000313" key="14">
    <source>
        <dbReference type="Proteomes" id="UP000250918"/>
    </source>
</evidence>
<comment type="cofactor">
    <cofactor evidence="11">
        <name>pyruvate</name>
        <dbReference type="ChEBI" id="CHEBI:15361"/>
    </cofactor>
    <text evidence="11">Binds 1 pyruvoyl group covalently per subunit.</text>
</comment>
<evidence type="ECO:0000313" key="13">
    <source>
        <dbReference type="EMBL" id="PWB75456.1"/>
    </source>
</evidence>
<feature type="chain" id="PRO_5033171466" description="Phosphatidylserine decarboxylase beta chain" evidence="11">
    <location>
        <begin position="1"/>
        <end position="183"/>
    </location>
</feature>
<keyword evidence="3 11" id="KW-0210">Decarboxylase</keyword>
<dbReference type="GO" id="GO:0006646">
    <property type="term" value="P:phosphatidylethanolamine biosynthetic process"/>
    <property type="evidence" value="ECO:0007669"/>
    <property type="project" value="UniProtKB-UniRule"/>
</dbReference>
<comment type="caution">
    <text evidence="13">The sequence shown here is derived from an EMBL/GenBank/DDBJ whole genome shotgun (WGS) entry which is preliminary data.</text>
</comment>
<evidence type="ECO:0000256" key="12">
    <source>
        <dbReference type="SAM" id="Phobius"/>
    </source>
</evidence>
<keyword evidence="4 11" id="KW-0443">Lipid metabolism</keyword>
<dbReference type="InterPro" id="IPR033175">
    <property type="entry name" value="PSD-A"/>
</dbReference>
<feature type="site" description="Cleavage (non-hydrolytic); by autocatalysis" evidence="11">
    <location>
        <begin position="183"/>
        <end position="184"/>
    </location>
</feature>
<feature type="chain" id="PRO_5033171467" description="Phosphatidylserine decarboxylase alpha chain" evidence="11">
    <location>
        <begin position="184"/>
        <end position="232"/>
    </location>
</feature>
<dbReference type="InterPro" id="IPR003817">
    <property type="entry name" value="PS_Dcarbxylase"/>
</dbReference>
<dbReference type="GO" id="GO:0004609">
    <property type="term" value="F:phosphatidylserine decarboxylase activity"/>
    <property type="evidence" value="ECO:0007669"/>
    <property type="project" value="UniProtKB-UniRule"/>
</dbReference>
<dbReference type="UniPathway" id="UPA00558">
    <property type="reaction ID" value="UER00616"/>
</dbReference>
<gene>
    <name evidence="11" type="primary">psd</name>
    <name evidence="13" type="ORF">C3F09_02360</name>
</gene>
<evidence type="ECO:0000256" key="10">
    <source>
        <dbReference type="ARBA" id="ARBA00023317"/>
    </source>
</evidence>
<evidence type="ECO:0000256" key="1">
    <source>
        <dbReference type="ARBA" id="ARBA00022475"/>
    </source>
</evidence>
<comment type="function">
    <text evidence="11">Catalyzes the formation of phosphatidylethanolamine (PtdEtn) from phosphatidylserine (PtdSer).</text>
</comment>
<keyword evidence="2 11" id="KW-0444">Lipid biosynthesis</keyword>
<organism evidence="13 14">
    <name type="scientific">candidate division GN15 bacterium</name>
    <dbReference type="NCBI Taxonomy" id="2072418"/>
    <lineage>
        <taxon>Bacteria</taxon>
        <taxon>candidate division GN15</taxon>
    </lineage>
</organism>
<evidence type="ECO:0000256" key="9">
    <source>
        <dbReference type="ARBA" id="ARBA00023264"/>
    </source>
</evidence>
<dbReference type="Proteomes" id="UP000250918">
    <property type="component" value="Unassembled WGS sequence"/>
</dbReference>
<keyword evidence="1 11" id="KW-1003">Cell membrane</keyword>
<evidence type="ECO:0000256" key="6">
    <source>
        <dbReference type="ARBA" id="ARBA00023145"/>
    </source>
</evidence>
<evidence type="ECO:0000256" key="7">
    <source>
        <dbReference type="ARBA" id="ARBA00023209"/>
    </source>
</evidence>
<comment type="pathway">
    <text evidence="11">Phospholipid metabolism; phosphatidylethanolamine biosynthesis; phosphatidylethanolamine from CDP-diacylglycerol: step 2/2.</text>
</comment>
<comment type="subunit">
    <text evidence="11">Heterodimer of a large membrane-associated beta subunit and a small pyruvoyl-containing alpha subunit.</text>
</comment>
<feature type="active site" description="Schiff-base intermediate with substrate; via pyruvic acid" evidence="11">
    <location>
        <position position="184"/>
    </location>
</feature>
<keyword evidence="8 11" id="KW-0456">Lyase</keyword>
<comment type="PTM">
    <text evidence="11">Is synthesized initially as an inactive proenzyme. Formation of the active enzyme involves a self-maturation process in which the active site pyruvoyl group is generated from an internal serine residue via an autocatalytic post-translational modification. Two non-identical subunits are generated from the proenzyme in this reaction, and the pyruvate is formed at the N-terminus of the alpha chain, which is derived from the carboxyl end of the proenzyme. The post-translation cleavage follows an unusual pathway, termed non-hydrolytic serinolysis, in which the side chain hydroxyl group of the serine supplies its oxygen atom to form the C-terminus of the beta chain, while the remainder of the serine residue undergoes an oxidative deamination to produce ammonia and the pyruvoyl prosthetic group on the alpha chain.</text>
</comment>
<dbReference type="GO" id="GO:0005886">
    <property type="term" value="C:plasma membrane"/>
    <property type="evidence" value="ECO:0007669"/>
    <property type="project" value="UniProtKB-SubCell"/>
</dbReference>
<evidence type="ECO:0000256" key="5">
    <source>
        <dbReference type="ARBA" id="ARBA00023136"/>
    </source>
</evidence>
<keyword evidence="10 11" id="KW-0670">Pyruvate</keyword>
<feature type="transmembrane region" description="Helical" evidence="12">
    <location>
        <begin position="7"/>
        <end position="24"/>
    </location>
</feature>
<dbReference type="NCBIfam" id="NF003685">
    <property type="entry name" value="PRK05305.2-5"/>
    <property type="match status" value="1"/>
</dbReference>
<reference evidence="13 14" key="1">
    <citation type="journal article" date="2018" name="ISME J.">
        <title>A methanotrophic archaeon couples anaerobic oxidation of methane to Fe(III) reduction.</title>
        <authorList>
            <person name="Cai C."/>
            <person name="Leu A.O."/>
            <person name="Xie G.J."/>
            <person name="Guo J."/>
            <person name="Feng Y."/>
            <person name="Zhao J.X."/>
            <person name="Tyson G.W."/>
            <person name="Yuan Z."/>
            <person name="Hu S."/>
        </authorList>
    </citation>
    <scope>NUCLEOTIDE SEQUENCE [LARGE SCALE GENOMIC DNA]</scope>
    <source>
        <strain evidence="13">FeB_12</strain>
    </source>
</reference>
<keyword evidence="12" id="KW-1133">Transmembrane helix</keyword>
<keyword evidence="12" id="KW-0812">Transmembrane</keyword>
<evidence type="ECO:0000256" key="3">
    <source>
        <dbReference type="ARBA" id="ARBA00022793"/>
    </source>
</evidence>
<protein>
    <recommendedName>
        <fullName evidence="11">Phosphatidylserine decarboxylase proenzyme</fullName>
        <ecNumber evidence="11">4.1.1.65</ecNumber>
    </recommendedName>
    <component>
        <recommendedName>
            <fullName evidence="11">Phosphatidylserine decarboxylase alpha chain</fullName>
        </recommendedName>
    </component>
    <component>
        <recommendedName>
            <fullName evidence="11">Phosphatidylserine decarboxylase beta chain</fullName>
        </recommendedName>
    </component>
</protein>